<organism evidence="4 5">
    <name type="scientific">Pseudoxanthomonas daejeonensis</name>
    <dbReference type="NCBI Taxonomy" id="266062"/>
    <lineage>
        <taxon>Bacteria</taxon>
        <taxon>Pseudomonadati</taxon>
        <taxon>Pseudomonadota</taxon>
        <taxon>Gammaproteobacteria</taxon>
        <taxon>Lysobacterales</taxon>
        <taxon>Lysobacteraceae</taxon>
        <taxon>Pseudoxanthomonas</taxon>
    </lineage>
</organism>
<dbReference type="Proteomes" id="UP000788419">
    <property type="component" value="Unassembled WGS sequence"/>
</dbReference>
<keyword evidence="5" id="KW-1185">Reference proteome</keyword>
<dbReference type="RefSeq" id="WP_162408510.1">
    <property type="nucleotide sequence ID" value="NZ_CP093331.1"/>
</dbReference>
<sequence>MKNARHLVTGLLVLGMAATPLAFAQATPTTERAPPTSQEPTSAPPATGAAEQQPARSSAAGQGLSWADLDADGNGNLSKSESQRHAGLSNVFAQADVDGNGELTADEYRGFVQKQQSEAAKE</sequence>
<dbReference type="InterPro" id="IPR018247">
    <property type="entry name" value="EF_Hand_1_Ca_BS"/>
</dbReference>
<dbReference type="InterPro" id="IPR002048">
    <property type="entry name" value="EF_hand_dom"/>
</dbReference>
<proteinExistence type="predicted"/>
<dbReference type="SUPFAM" id="SSF47473">
    <property type="entry name" value="EF-hand"/>
    <property type="match status" value="1"/>
</dbReference>
<keyword evidence="2" id="KW-0732">Signal</keyword>
<reference evidence="4 5" key="1">
    <citation type="submission" date="2017-10" db="EMBL/GenBank/DDBJ databases">
        <title>Whole genome sequencing of members of genus Pseudoxanthomonas.</title>
        <authorList>
            <person name="Kumar S."/>
            <person name="Bansal K."/>
            <person name="Kaur A."/>
            <person name="Patil P."/>
            <person name="Sharma S."/>
            <person name="Patil P.B."/>
        </authorList>
    </citation>
    <scope>NUCLEOTIDE SEQUENCE [LARGE SCALE GENOMIC DNA]</scope>
    <source>
        <strain evidence="4 5">DSM 17801</strain>
    </source>
</reference>
<gene>
    <name evidence="4" type="ORF">CSC65_03135</name>
</gene>
<evidence type="ECO:0000256" key="1">
    <source>
        <dbReference type="SAM" id="MobiDB-lite"/>
    </source>
</evidence>
<name>A0ABQ6ZAZ7_9GAMM</name>
<accession>A0ABQ6ZAZ7</accession>
<feature type="chain" id="PRO_5047322661" evidence="2">
    <location>
        <begin position="25"/>
        <end position="122"/>
    </location>
</feature>
<dbReference type="InterPro" id="IPR011992">
    <property type="entry name" value="EF-hand-dom_pair"/>
</dbReference>
<feature type="region of interest" description="Disordered" evidence="1">
    <location>
        <begin position="25"/>
        <end position="85"/>
    </location>
</feature>
<dbReference type="PROSITE" id="PS50222">
    <property type="entry name" value="EF_HAND_2"/>
    <property type="match status" value="1"/>
</dbReference>
<feature type="signal peptide" evidence="2">
    <location>
        <begin position="1"/>
        <end position="24"/>
    </location>
</feature>
<protein>
    <submittedName>
        <fullName evidence="4">Calcium-binding protein</fullName>
    </submittedName>
</protein>
<evidence type="ECO:0000313" key="4">
    <source>
        <dbReference type="EMBL" id="KAF1697040.1"/>
    </source>
</evidence>
<dbReference type="EMBL" id="PDWN01000002">
    <property type="protein sequence ID" value="KAF1697040.1"/>
    <property type="molecule type" value="Genomic_DNA"/>
</dbReference>
<evidence type="ECO:0000259" key="3">
    <source>
        <dbReference type="PROSITE" id="PS50222"/>
    </source>
</evidence>
<dbReference type="PROSITE" id="PS00018">
    <property type="entry name" value="EF_HAND_1"/>
    <property type="match status" value="1"/>
</dbReference>
<dbReference type="Pfam" id="PF13202">
    <property type="entry name" value="EF-hand_5"/>
    <property type="match status" value="1"/>
</dbReference>
<dbReference type="Gene3D" id="1.10.238.10">
    <property type="entry name" value="EF-hand"/>
    <property type="match status" value="1"/>
</dbReference>
<comment type="caution">
    <text evidence="4">The sequence shown here is derived from an EMBL/GenBank/DDBJ whole genome shotgun (WGS) entry which is preliminary data.</text>
</comment>
<evidence type="ECO:0000313" key="5">
    <source>
        <dbReference type="Proteomes" id="UP000788419"/>
    </source>
</evidence>
<feature type="domain" description="EF-hand" evidence="3">
    <location>
        <begin position="83"/>
        <end position="118"/>
    </location>
</feature>
<evidence type="ECO:0000256" key="2">
    <source>
        <dbReference type="SAM" id="SignalP"/>
    </source>
</evidence>
<feature type="compositionally biased region" description="Polar residues" evidence="1">
    <location>
        <begin position="26"/>
        <end position="41"/>
    </location>
</feature>